<dbReference type="Proteomes" id="UP001144372">
    <property type="component" value="Unassembled WGS sequence"/>
</dbReference>
<protein>
    <submittedName>
        <fullName evidence="1">Uncharacterized protein</fullName>
    </submittedName>
</protein>
<sequence>MHIGKKFLTVTAGIKKNILIKPFYYTGESPARPELRRERDIIEDDGDTANSGVFFFSIRESDGAEHHEQ</sequence>
<dbReference type="EMBL" id="BSDR01000001">
    <property type="protein sequence ID" value="GLI33341.1"/>
    <property type="molecule type" value="Genomic_DNA"/>
</dbReference>
<dbReference type="AlphaFoldDB" id="A0A9W6D509"/>
<keyword evidence="2" id="KW-1185">Reference proteome</keyword>
<organism evidence="1 2">
    <name type="scientific">Desulforhabdus amnigena</name>
    <dbReference type="NCBI Taxonomy" id="40218"/>
    <lineage>
        <taxon>Bacteria</taxon>
        <taxon>Pseudomonadati</taxon>
        <taxon>Thermodesulfobacteriota</taxon>
        <taxon>Syntrophobacteria</taxon>
        <taxon>Syntrophobacterales</taxon>
        <taxon>Syntrophobacteraceae</taxon>
        <taxon>Desulforhabdus</taxon>
    </lineage>
</organism>
<comment type="caution">
    <text evidence="1">The sequence shown here is derived from an EMBL/GenBank/DDBJ whole genome shotgun (WGS) entry which is preliminary data.</text>
</comment>
<gene>
    <name evidence="1" type="ORF">DAMNIGENAA_07740</name>
</gene>
<proteinExistence type="predicted"/>
<reference evidence="1" key="1">
    <citation type="submission" date="2022-12" db="EMBL/GenBank/DDBJ databases">
        <title>Reference genome sequencing for broad-spectrum identification of bacterial and archaeal isolates by mass spectrometry.</title>
        <authorList>
            <person name="Sekiguchi Y."/>
            <person name="Tourlousse D.M."/>
        </authorList>
    </citation>
    <scope>NUCLEOTIDE SEQUENCE</scope>
    <source>
        <strain evidence="1">ASRB1</strain>
    </source>
</reference>
<evidence type="ECO:0000313" key="2">
    <source>
        <dbReference type="Proteomes" id="UP001144372"/>
    </source>
</evidence>
<name>A0A9W6D509_9BACT</name>
<evidence type="ECO:0000313" key="1">
    <source>
        <dbReference type="EMBL" id="GLI33341.1"/>
    </source>
</evidence>
<accession>A0A9W6D509</accession>